<keyword evidence="4" id="KW-1185">Reference proteome</keyword>
<reference evidence="3 4" key="1">
    <citation type="submission" date="2015-01" db="EMBL/GenBank/DDBJ databases">
        <title>The Genome Sequence of Exophiala spinifera CBS89968.</title>
        <authorList>
            <consortium name="The Broad Institute Genomics Platform"/>
            <person name="Cuomo C."/>
            <person name="de Hoog S."/>
            <person name="Gorbushina A."/>
            <person name="Stielow B."/>
            <person name="Teixiera M."/>
            <person name="Abouelleil A."/>
            <person name="Chapman S.B."/>
            <person name="Priest M."/>
            <person name="Young S.K."/>
            <person name="Wortman J."/>
            <person name="Nusbaum C."/>
            <person name="Birren B."/>
        </authorList>
    </citation>
    <scope>NUCLEOTIDE SEQUENCE [LARGE SCALE GENOMIC DNA]</scope>
    <source>
        <strain evidence="3 4">CBS 89968</strain>
    </source>
</reference>
<dbReference type="GeneID" id="27327653"/>
<evidence type="ECO:0000313" key="3">
    <source>
        <dbReference type="EMBL" id="KIW19995.1"/>
    </source>
</evidence>
<feature type="signal peptide" evidence="2">
    <location>
        <begin position="1"/>
        <end position="15"/>
    </location>
</feature>
<proteinExistence type="predicted"/>
<organism evidence="3 4">
    <name type="scientific">Exophiala spinifera</name>
    <dbReference type="NCBI Taxonomy" id="91928"/>
    <lineage>
        <taxon>Eukaryota</taxon>
        <taxon>Fungi</taxon>
        <taxon>Dikarya</taxon>
        <taxon>Ascomycota</taxon>
        <taxon>Pezizomycotina</taxon>
        <taxon>Eurotiomycetes</taxon>
        <taxon>Chaetothyriomycetidae</taxon>
        <taxon>Chaetothyriales</taxon>
        <taxon>Herpotrichiellaceae</taxon>
        <taxon>Exophiala</taxon>
    </lineage>
</organism>
<accession>A0A0D2BN73</accession>
<dbReference type="VEuPathDB" id="FungiDB:PV08_00570"/>
<dbReference type="RefSeq" id="XP_016240211.1">
    <property type="nucleotide sequence ID" value="XM_016374935.1"/>
</dbReference>
<feature type="region of interest" description="Disordered" evidence="1">
    <location>
        <begin position="84"/>
        <end position="116"/>
    </location>
</feature>
<evidence type="ECO:0000256" key="2">
    <source>
        <dbReference type="SAM" id="SignalP"/>
    </source>
</evidence>
<feature type="chain" id="PRO_5013198284" description="Ig-like domain-containing protein" evidence="2">
    <location>
        <begin position="16"/>
        <end position="292"/>
    </location>
</feature>
<dbReference type="Proteomes" id="UP000053328">
    <property type="component" value="Unassembled WGS sequence"/>
</dbReference>
<evidence type="ECO:0000313" key="4">
    <source>
        <dbReference type="Proteomes" id="UP000053328"/>
    </source>
</evidence>
<gene>
    <name evidence="3" type="ORF">PV08_00570</name>
</gene>
<dbReference type="AlphaFoldDB" id="A0A0D2BN73"/>
<dbReference type="EMBL" id="KN847492">
    <property type="protein sequence ID" value="KIW19995.1"/>
    <property type="molecule type" value="Genomic_DNA"/>
</dbReference>
<feature type="compositionally biased region" description="Low complexity" evidence="1">
    <location>
        <begin position="97"/>
        <end position="116"/>
    </location>
</feature>
<evidence type="ECO:0008006" key="5">
    <source>
        <dbReference type="Google" id="ProtNLM"/>
    </source>
</evidence>
<evidence type="ECO:0000256" key="1">
    <source>
        <dbReference type="SAM" id="MobiDB-lite"/>
    </source>
</evidence>
<dbReference type="HOGENOM" id="CLU_953259_0_0_1"/>
<protein>
    <recommendedName>
        <fullName evidence="5">Ig-like domain-containing protein</fullName>
    </recommendedName>
</protein>
<name>A0A0D2BN73_9EURO</name>
<sequence length="292" mass="30638">MIYVAPLRLLAAALAVVFRKEGRPAADRATIATLAKDAAKTLDAILWTQNAAETVVIALNHLSACKTAPAAESAAVQTLRQTVTYNASPTPPPPTPSYTSPSVSPTTTSTTSPLPTSATVTSYEWYYTTFYWTYWYYFYTIYYETSTYTTRAMTTVTMTTTCSVQAANWDSATALFAITSQDLPTPSDAGSYMPPTPTPGALIYGACGNLTSSTSNSAGVATASTTEVCSTTLTSEVPPTTNSVAASSATAFSPTSGFNGPTNEARATEAPCTGIFCLAFAILTSVSASLMF</sequence>
<keyword evidence="2" id="KW-0732">Signal</keyword>